<dbReference type="Proteomes" id="UP000198432">
    <property type="component" value="Unassembled WGS sequence"/>
</dbReference>
<dbReference type="InterPro" id="IPR025345">
    <property type="entry name" value="DUF4249"/>
</dbReference>
<protein>
    <recommendedName>
        <fullName evidence="4">DUF4249 domain-containing protein</fullName>
    </recommendedName>
</protein>
<gene>
    <name evidence="2" type="ORF">SAMN06296052_108183</name>
</gene>
<dbReference type="AlphaFoldDB" id="A0A239FJA4"/>
<evidence type="ECO:0000313" key="2">
    <source>
        <dbReference type="EMBL" id="SNS56154.1"/>
    </source>
</evidence>
<dbReference type="OrthoDB" id="922982at2"/>
<organism evidence="2 3">
    <name type="scientific">Pontibacter ummariensis</name>
    <dbReference type="NCBI Taxonomy" id="1610492"/>
    <lineage>
        <taxon>Bacteria</taxon>
        <taxon>Pseudomonadati</taxon>
        <taxon>Bacteroidota</taxon>
        <taxon>Cytophagia</taxon>
        <taxon>Cytophagales</taxon>
        <taxon>Hymenobacteraceae</taxon>
        <taxon>Pontibacter</taxon>
    </lineage>
</organism>
<evidence type="ECO:0000313" key="3">
    <source>
        <dbReference type="Proteomes" id="UP000198432"/>
    </source>
</evidence>
<proteinExistence type="predicted"/>
<evidence type="ECO:0000256" key="1">
    <source>
        <dbReference type="SAM" id="SignalP"/>
    </source>
</evidence>
<keyword evidence="1" id="KW-0732">Signal</keyword>
<dbReference type="EMBL" id="FZOQ01000008">
    <property type="protein sequence ID" value="SNS56154.1"/>
    <property type="molecule type" value="Genomic_DNA"/>
</dbReference>
<keyword evidence="3" id="KW-1185">Reference proteome</keyword>
<name>A0A239FJA4_9BACT</name>
<sequence>MWRRLWTLLLLMLLLPGCVDPIEFEQEDQQEHLVVEATFSNLDSSYVRLSYSQPYRYPFNKFEENATVYITSEAGEYIPFYHTQSGLYKPEAEARAQIGHTYQLHLQIGPNSYASKQVKVLEPVPIDSVYTEFAEVEVGIWGAREKALMPGYKFFVDYTDPGGLINFYRWSVTSVIEVYTQPWDYIDYSCIGCPRPAPKDCCAHCWIYERAQLYKVQNDRLSDGRKTIHQELHFVPFERDLQAKNKITIYQHAISEEAYNFFKVVEQQQQRTGTVFDPPPSQLKGNIYNVENEDEQVIGFFDASAVSKKEIIINRKNIKEMNVGEYVYPDDCREIRNATTRKPEGW</sequence>
<reference evidence="3" key="1">
    <citation type="submission" date="2017-06" db="EMBL/GenBank/DDBJ databases">
        <authorList>
            <person name="Varghese N."/>
            <person name="Submissions S."/>
        </authorList>
    </citation>
    <scope>NUCLEOTIDE SEQUENCE [LARGE SCALE GENOMIC DNA]</scope>
    <source>
        <strain evidence="3">NKM1</strain>
    </source>
</reference>
<feature type="signal peptide" evidence="1">
    <location>
        <begin position="1"/>
        <end position="21"/>
    </location>
</feature>
<accession>A0A239FJA4</accession>
<evidence type="ECO:0008006" key="4">
    <source>
        <dbReference type="Google" id="ProtNLM"/>
    </source>
</evidence>
<feature type="chain" id="PRO_5012037302" description="DUF4249 domain-containing protein" evidence="1">
    <location>
        <begin position="22"/>
        <end position="346"/>
    </location>
</feature>
<dbReference type="Pfam" id="PF14054">
    <property type="entry name" value="DUF4249"/>
    <property type="match status" value="1"/>
</dbReference>